<reference evidence="1" key="1">
    <citation type="submission" date="2019-08" db="EMBL/GenBank/DDBJ databases">
        <authorList>
            <person name="Kucharzyk K."/>
            <person name="Murdoch R.W."/>
            <person name="Higgins S."/>
            <person name="Loffler F."/>
        </authorList>
    </citation>
    <scope>NUCLEOTIDE SEQUENCE</scope>
</reference>
<gene>
    <name evidence="1" type="ORF">SDC9_07402</name>
</gene>
<organism evidence="1">
    <name type="scientific">bioreactor metagenome</name>
    <dbReference type="NCBI Taxonomy" id="1076179"/>
    <lineage>
        <taxon>unclassified sequences</taxon>
        <taxon>metagenomes</taxon>
        <taxon>ecological metagenomes</taxon>
    </lineage>
</organism>
<dbReference type="AlphaFoldDB" id="A0A644T4G4"/>
<accession>A0A644T4G4</accession>
<comment type="caution">
    <text evidence="1">The sequence shown here is derived from an EMBL/GenBank/DDBJ whole genome shotgun (WGS) entry which is preliminary data.</text>
</comment>
<proteinExistence type="predicted"/>
<sequence>MLVGYELNEDFQVVCWYFDLENLEVPTIEVSDNFIETLENKQYKIINNELVRDTSKETVLNRIMELETQQEPLTDEGYLERLENDA</sequence>
<protein>
    <submittedName>
        <fullName evidence="1">Uncharacterized protein</fullName>
    </submittedName>
</protein>
<dbReference type="EMBL" id="VSSQ01000016">
    <property type="protein sequence ID" value="MPL61813.1"/>
    <property type="molecule type" value="Genomic_DNA"/>
</dbReference>
<name>A0A644T4G4_9ZZZZ</name>
<evidence type="ECO:0000313" key="1">
    <source>
        <dbReference type="EMBL" id="MPL61813.1"/>
    </source>
</evidence>